<dbReference type="OrthoDB" id="10413771at2759"/>
<comment type="caution">
    <text evidence="2">The sequence shown here is derived from an EMBL/GenBank/DDBJ whole genome shotgun (WGS) entry which is preliminary data.</text>
</comment>
<feature type="compositionally biased region" description="Basic and acidic residues" evidence="1">
    <location>
        <begin position="1"/>
        <end position="18"/>
    </location>
</feature>
<evidence type="ECO:0000256" key="1">
    <source>
        <dbReference type="SAM" id="MobiDB-lite"/>
    </source>
</evidence>
<accession>A0A5B6VJJ3</accession>
<keyword evidence="3" id="KW-1185">Reference proteome</keyword>
<dbReference type="Proteomes" id="UP000325315">
    <property type="component" value="Unassembled WGS sequence"/>
</dbReference>
<evidence type="ECO:0000313" key="3">
    <source>
        <dbReference type="Proteomes" id="UP000325315"/>
    </source>
</evidence>
<organism evidence="2 3">
    <name type="scientific">Gossypium australe</name>
    <dbReference type="NCBI Taxonomy" id="47621"/>
    <lineage>
        <taxon>Eukaryota</taxon>
        <taxon>Viridiplantae</taxon>
        <taxon>Streptophyta</taxon>
        <taxon>Embryophyta</taxon>
        <taxon>Tracheophyta</taxon>
        <taxon>Spermatophyta</taxon>
        <taxon>Magnoliopsida</taxon>
        <taxon>eudicotyledons</taxon>
        <taxon>Gunneridae</taxon>
        <taxon>Pentapetalae</taxon>
        <taxon>rosids</taxon>
        <taxon>malvids</taxon>
        <taxon>Malvales</taxon>
        <taxon>Malvaceae</taxon>
        <taxon>Malvoideae</taxon>
        <taxon>Gossypium</taxon>
    </lineage>
</organism>
<dbReference type="AlphaFoldDB" id="A0A5B6VJJ3"/>
<name>A0A5B6VJJ3_9ROSI</name>
<sequence>MEINGENKIRRFGDDATNQKENYGGTGIVGRATRYTKKPIELRIENDMGKFEEMGEESELEDMAMNFVDEKKRQRYNTERGGSNNSRGLLEEGIGSRFHAGRPGTMKIVSWNVRGLGQSRAVNRLKNKLRRIQP</sequence>
<evidence type="ECO:0000313" key="2">
    <source>
        <dbReference type="EMBL" id="KAA3469218.1"/>
    </source>
</evidence>
<feature type="region of interest" description="Disordered" evidence="1">
    <location>
        <begin position="74"/>
        <end position="97"/>
    </location>
</feature>
<protein>
    <submittedName>
        <fullName evidence="2">Uncharacterized protein</fullName>
    </submittedName>
</protein>
<dbReference type="EMBL" id="SMMG02000006">
    <property type="protein sequence ID" value="KAA3469218.1"/>
    <property type="molecule type" value="Genomic_DNA"/>
</dbReference>
<gene>
    <name evidence="2" type="ORF">EPI10_015027</name>
</gene>
<proteinExistence type="predicted"/>
<reference evidence="3" key="1">
    <citation type="journal article" date="2019" name="Plant Biotechnol. J.">
        <title>Genome sequencing of the Australian wild diploid species Gossypium australe highlights disease resistance and delayed gland morphogenesis.</title>
        <authorList>
            <person name="Cai Y."/>
            <person name="Cai X."/>
            <person name="Wang Q."/>
            <person name="Wang P."/>
            <person name="Zhang Y."/>
            <person name="Cai C."/>
            <person name="Xu Y."/>
            <person name="Wang K."/>
            <person name="Zhou Z."/>
            <person name="Wang C."/>
            <person name="Geng S."/>
            <person name="Li B."/>
            <person name="Dong Q."/>
            <person name="Hou Y."/>
            <person name="Wang H."/>
            <person name="Ai P."/>
            <person name="Liu Z."/>
            <person name="Yi F."/>
            <person name="Sun M."/>
            <person name="An G."/>
            <person name="Cheng J."/>
            <person name="Zhang Y."/>
            <person name="Shi Q."/>
            <person name="Xie Y."/>
            <person name="Shi X."/>
            <person name="Chang Y."/>
            <person name="Huang F."/>
            <person name="Chen Y."/>
            <person name="Hong S."/>
            <person name="Mi L."/>
            <person name="Sun Q."/>
            <person name="Zhang L."/>
            <person name="Zhou B."/>
            <person name="Peng R."/>
            <person name="Zhang X."/>
            <person name="Liu F."/>
        </authorList>
    </citation>
    <scope>NUCLEOTIDE SEQUENCE [LARGE SCALE GENOMIC DNA]</scope>
    <source>
        <strain evidence="3">cv. PA1801</strain>
    </source>
</reference>
<feature type="region of interest" description="Disordered" evidence="1">
    <location>
        <begin position="1"/>
        <end position="27"/>
    </location>
</feature>